<dbReference type="Proteomes" id="UP001596020">
    <property type="component" value="Unassembled WGS sequence"/>
</dbReference>
<evidence type="ECO:0000256" key="1">
    <source>
        <dbReference type="ARBA" id="ARBA00017378"/>
    </source>
</evidence>
<dbReference type="InterPro" id="IPR003148">
    <property type="entry name" value="RCK_N"/>
</dbReference>
<dbReference type="Gene3D" id="3.40.50.720">
    <property type="entry name" value="NAD(P)-binding Rossmann-like Domain"/>
    <property type="match status" value="2"/>
</dbReference>
<dbReference type="SUPFAM" id="SSF116726">
    <property type="entry name" value="TrkA C-terminal domain-like"/>
    <property type="match status" value="2"/>
</dbReference>
<keyword evidence="5" id="KW-0520">NAD</keyword>
<dbReference type="InterPro" id="IPR036721">
    <property type="entry name" value="RCK_C_sf"/>
</dbReference>
<evidence type="ECO:0000313" key="9">
    <source>
        <dbReference type="EMBL" id="MFC4666405.1"/>
    </source>
</evidence>
<evidence type="ECO:0000256" key="3">
    <source>
        <dbReference type="ARBA" id="ARBA00022538"/>
    </source>
</evidence>
<reference evidence="10" key="1">
    <citation type="journal article" date="2019" name="Int. J. Syst. Evol. Microbiol.">
        <title>The Global Catalogue of Microorganisms (GCM) 10K type strain sequencing project: providing services to taxonomists for standard genome sequencing and annotation.</title>
        <authorList>
            <consortium name="The Broad Institute Genomics Platform"/>
            <consortium name="The Broad Institute Genome Sequencing Center for Infectious Disease"/>
            <person name="Wu L."/>
            <person name="Ma J."/>
        </authorList>
    </citation>
    <scope>NUCLEOTIDE SEQUENCE [LARGE SCALE GENOMIC DNA]</scope>
    <source>
        <strain evidence="10">CGMCC 4.7357</strain>
    </source>
</reference>
<accession>A0ABV9K886</accession>
<evidence type="ECO:0000256" key="4">
    <source>
        <dbReference type="ARBA" id="ARBA00022958"/>
    </source>
</evidence>
<feature type="domain" description="RCK C-terminal" evidence="8">
    <location>
        <begin position="366"/>
        <end position="447"/>
    </location>
</feature>
<dbReference type="PROSITE" id="PS51201">
    <property type="entry name" value="RCK_N"/>
    <property type="match status" value="2"/>
</dbReference>
<keyword evidence="6" id="KW-0406">Ion transport</keyword>
<feature type="domain" description="RCK N-terminal" evidence="7">
    <location>
        <begin position="1"/>
        <end position="121"/>
    </location>
</feature>
<dbReference type="PROSITE" id="PS51202">
    <property type="entry name" value="RCK_C"/>
    <property type="match status" value="2"/>
</dbReference>
<dbReference type="PRINTS" id="PR00335">
    <property type="entry name" value="KUPTAKETRKA"/>
</dbReference>
<proteinExistence type="predicted"/>
<dbReference type="EMBL" id="JBHSGO010000198">
    <property type="protein sequence ID" value="MFC4666405.1"/>
    <property type="molecule type" value="Genomic_DNA"/>
</dbReference>
<organism evidence="9 10">
    <name type="scientific">Falsiporphyromonas endometrii</name>
    <dbReference type="NCBI Taxonomy" id="1387297"/>
    <lineage>
        <taxon>Bacteria</taxon>
        <taxon>Pseudomonadati</taxon>
        <taxon>Bacteroidota</taxon>
        <taxon>Bacteroidia</taxon>
        <taxon>Bacteroidales</taxon>
        <taxon>Porphyromonadaceae</taxon>
        <taxon>Falsiporphyromonas</taxon>
    </lineage>
</organism>
<evidence type="ECO:0000256" key="2">
    <source>
        <dbReference type="ARBA" id="ARBA00022448"/>
    </source>
</evidence>
<evidence type="ECO:0000313" key="10">
    <source>
        <dbReference type="Proteomes" id="UP001596020"/>
    </source>
</evidence>
<dbReference type="RefSeq" id="WP_380079440.1">
    <property type="nucleotide sequence ID" value="NZ_JBHSGO010000198.1"/>
</dbReference>
<dbReference type="NCBIfam" id="NF007039">
    <property type="entry name" value="PRK09496.3-2"/>
    <property type="match status" value="1"/>
</dbReference>
<dbReference type="Pfam" id="PF02080">
    <property type="entry name" value="TrkA_C"/>
    <property type="match status" value="2"/>
</dbReference>
<dbReference type="InterPro" id="IPR006036">
    <property type="entry name" value="K_uptake_TrkA"/>
</dbReference>
<comment type="caution">
    <text evidence="9">The sequence shown here is derived from an EMBL/GenBank/DDBJ whole genome shotgun (WGS) entry which is preliminary data.</text>
</comment>
<dbReference type="InterPro" id="IPR036291">
    <property type="entry name" value="NAD(P)-bd_dom_sf"/>
</dbReference>
<keyword evidence="2" id="KW-0813">Transport</keyword>
<dbReference type="NCBIfam" id="NF007031">
    <property type="entry name" value="PRK09496.1-2"/>
    <property type="match status" value="1"/>
</dbReference>
<name>A0ABV9K886_9PORP</name>
<keyword evidence="4" id="KW-0630">Potassium</keyword>
<dbReference type="PANTHER" id="PTHR43833">
    <property type="entry name" value="POTASSIUM CHANNEL PROTEIN 2-RELATED-RELATED"/>
    <property type="match status" value="1"/>
</dbReference>
<dbReference type="InterPro" id="IPR006037">
    <property type="entry name" value="RCK_C"/>
</dbReference>
<evidence type="ECO:0000256" key="6">
    <source>
        <dbReference type="ARBA" id="ARBA00023065"/>
    </source>
</evidence>
<keyword evidence="3" id="KW-0633">Potassium transport</keyword>
<dbReference type="NCBIfam" id="NF007038">
    <property type="entry name" value="PRK09496.2-6"/>
    <property type="match status" value="1"/>
</dbReference>
<gene>
    <name evidence="9" type="primary">trkA</name>
    <name evidence="9" type="ORF">ACFO3G_07325</name>
</gene>
<protein>
    <recommendedName>
        <fullName evidence="1">Trk system potassium uptake protein TrkA</fullName>
    </recommendedName>
</protein>
<dbReference type="InterPro" id="IPR050721">
    <property type="entry name" value="Trk_Ktr_HKT_K-transport"/>
</dbReference>
<dbReference type="SUPFAM" id="SSF51735">
    <property type="entry name" value="NAD(P)-binding Rossmann-fold domains"/>
    <property type="match status" value="2"/>
</dbReference>
<keyword evidence="10" id="KW-1185">Reference proteome</keyword>
<dbReference type="Gene3D" id="3.30.70.1450">
    <property type="entry name" value="Regulator of K+ conductance, C-terminal domain"/>
    <property type="match status" value="2"/>
</dbReference>
<evidence type="ECO:0000259" key="7">
    <source>
        <dbReference type="PROSITE" id="PS51201"/>
    </source>
</evidence>
<feature type="domain" description="RCK C-terminal" evidence="8">
    <location>
        <begin position="141"/>
        <end position="224"/>
    </location>
</feature>
<dbReference type="Pfam" id="PF02254">
    <property type="entry name" value="TrkA_N"/>
    <property type="match status" value="2"/>
</dbReference>
<evidence type="ECO:0000259" key="8">
    <source>
        <dbReference type="PROSITE" id="PS51202"/>
    </source>
</evidence>
<dbReference type="PANTHER" id="PTHR43833:SF5">
    <property type="entry name" value="TRK SYSTEM POTASSIUM UPTAKE PROTEIN TRKA"/>
    <property type="match status" value="1"/>
</dbReference>
<sequence>MRVIIAGAGEVGTHLARMLSSEDQDITLIDSDPKKLKYAEYATDILAICKDPTSINTLKEAEVDHADLFVSVLPEEASNIMVGMLAAKMGAKRTIVRINNKEFLHPEYVKYFVTLGLDVLIYPELLASKEIVASIENPWARQYVDLFDGALALVGVKVRNGAPLVGKYLRELTVTKEKIMHIVAIKRDLETIIPSGNTQVMHGDIVFFTCNKNHLIDIRELCGKSKRDAKRIVILGASHIGVLAAKMMPHSLKISIIEQDKERCSEIAAILPSNVQVFNGDGRDPELLQEVGLDTADVFIALTGNSETNILACLSAKRYGVFKTIAKEENIDYIPLAERLDIGTLINKKLIAAGYIHRMLLGADTATVKCLTIANADVAELVAGKNSKITKKKIKDLDLPKGITLGGMVRGGAPQMIDGDTQIEALDHVVVFCLGTSMHKLTDLFKAN</sequence>
<feature type="domain" description="RCK N-terminal" evidence="7">
    <location>
        <begin position="229"/>
        <end position="346"/>
    </location>
</feature>
<evidence type="ECO:0000256" key="5">
    <source>
        <dbReference type="ARBA" id="ARBA00023027"/>
    </source>
</evidence>